<dbReference type="InterPro" id="IPR036774">
    <property type="entry name" value="ERV/ALR_sulphydryl_oxid_sf"/>
</dbReference>
<dbReference type="SUPFAM" id="SSF69000">
    <property type="entry name" value="FAD-dependent thiol oxidase"/>
    <property type="match status" value="1"/>
</dbReference>
<proteinExistence type="predicted"/>
<accession>A0A6C0HZ93</accession>
<dbReference type="InterPro" id="IPR039799">
    <property type="entry name" value="ALR/ERV"/>
</dbReference>
<protein>
    <recommendedName>
        <fullName evidence="2">thiol oxidase</fullName>
        <ecNumber evidence="2">1.8.3.2</ecNumber>
    </recommendedName>
</protein>
<dbReference type="AlphaFoldDB" id="A0A6C0HZ93"/>
<keyword evidence="5" id="KW-0560">Oxidoreductase</keyword>
<dbReference type="EC" id="1.8.3.2" evidence="2"/>
<evidence type="ECO:0000256" key="4">
    <source>
        <dbReference type="ARBA" id="ARBA00022827"/>
    </source>
</evidence>
<evidence type="ECO:0000256" key="1">
    <source>
        <dbReference type="ARBA" id="ARBA00001974"/>
    </source>
</evidence>
<dbReference type="GO" id="GO:0050660">
    <property type="term" value="F:flavin adenine dinucleotide binding"/>
    <property type="evidence" value="ECO:0007669"/>
    <property type="project" value="TreeGrafter"/>
</dbReference>
<dbReference type="InterPro" id="IPR017905">
    <property type="entry name" value="ERV/ALR_sulphydryl_oxidase"/>
</dbReference>
<keyword evidence="6" id="KW-1015">Disulfide bond</keyword>
<evidence type="ECO:0000256" key="3">
    <source>
        <dbReference type="ARBA" id="ARBA00022630"/>
    </source>
</evidence>
<reference evidence="8" key="1">
    <citation type="journal article" date="2020" name="Nature">
        <title>Giant virus diversity and host interactions through global metagenomics.</title>
        <authorList>
            <person name="Schulz F."/>
            <person name="Roux S."/>
            <person name="Paez-Espino D."/>
            <person name="Jungbluth S."/>
            <person name="Walsh D.A."/>
            <person name="Denef V.J."/>
            <person name="McMahon K.D."/>
            <person name="Konstantinidis K.T."/>
            <person name="Eloe-Fadrosh E.A."/>
            <person name="Kyrpides N.C."/>
            <person name="Woyke T."/>
        </authorList>
    </citation>
    <scope>NUCLEOTIDE SEQUENCE</scope>
    <source>
        <strain evidence="8">GVMAG-M-3300023184-182</strain>
    </source>
</reference>
<sequence>MQKTQKKYTYNLEDYNSNDGMLTTVWGPGMWHYLHTMSFNYPVSPCEDDKQHYMSFIKSLIYVLPCGKCRKNLRKNFKRLPLTIKHMESRDKFSRYIYKLHEVVNKMLGKTSGLTFEEVRERYEHFRSRCTKSYKNIKKCSNKSKKNNTKKMKKIESGCTEPLYGEKSKCVLQIVPQTEKCQTLQIDNKCIKKNMATIIKEQEENQ</sequence>
<feature type="domain" description="ERV/ALR sulfhydryl oxidase" evidence="7">
    <location>
        <begin position="16"/>
        <end position="123"/>
    </location>
</feature>
<keyword evidence="3" id="KW-0285">Flavoprotein</keyword>
<dbReference type="EMBL" id="MN740043">
    <property type="protein sequence ID" value="QHT85690.1"/>
    <property type="molecule type" value="Genomic_DNA"/>
</dbReference>
<keyword evidence="4" id="KW-0274">FAD</keyword>
<dbReference type="Gene3D" id="1.20.120.310">
    <property type="entry name" value="ERV/ALR sulfhydryl oxidase domain"/>
    <property type="match status" value="1"/>
</dbReference>
<evidence type="ECO:0000256" key="6">
    <source>
        <dbReference type="ARBA" id="ARBA00023157"/>
    </source>
</evidence>
<comment type="cofactor">
    <cofactor evidence="1">
        <name>FAD</name>
        <dbReference type="ChEBI" id="CHEBI:57692"/>
    </cofactor>
</comment>
<dbReference type="GO" id="GO:0016971">
    <property type="term" value="F:flavin-dependent sulfhydryl oxidase activity"/>
    <property type="evidence" value="ECO:0007669"/>
    <property type="project" value="InterPro"/>
</dbReference>
<dbReference type="PANTHER" id="PTHR12645:SF0">
    <property type="entry name" value="FAD-LINKED SULFHYDRYL OXIDASE ALR"/>
    <property type="match status" value="1"/>
</dbReference>
<organism evidence="8">
    <name type="scientific">viral metagenome</name>
    <dbReference type="NCBI Taxonomy" id="1070528"/>
    <lineage>
        <taxon>unclassified sequences</taxon>
        <taxon>metagenomes</taxon>
        <taxon>organismal metagenomes</taxon>
    </lineage>
</organism>
<dbReference type="GO" id="GO:0005739">
    <property type="term" value="C:mitochondrion"/>
    <property type="evidence" value="ECO:0007669"/>
    <property type="project" value="TreeGrafter"/>
</dbReference>
<name>A0A6C0HZ93_9ZZZZ</name>
<evidence type="ECO:0000256" key="5">
    <source>
        <dbReference type="ARBA" id="ARBA00023002"/>
    </source>
</evidence>
<dbReference type="PANTHER" id="PTHR12645">
    <property type="entry name" value="ALR/ERV"/>
    <property type="match status" value="1"/>
</dbReference>
<evidence type="ECO:0000256" key="2">
    <source>
        <dbReference type="ARBA" id="ARBA00012512"/>
    </source>
</evidence>
<dbReference type="PROSITE" id="PS51324">
    <property type="entry name" value="ERV_ALR"/>
    <property type="match status" value="1"/>
</dbReference>
<dbReference type="Pfam" id="PF04777">
    <property type="entry name" value="Evr1_Alr"/>
    <property type="match status" value="1"/>
</dbReference>
<evidence type="ECO:0000259" key="7">
    <source>
        <dbReference type="PROSITE" id="PS51324"/>
    </source>
</evidence>
<evidence type="ECO:0000313" key="8">
    <source>
        <dbReference type="EMBL" id="QHT85690.1"/>
    </source>
</evidence>